<evidence type="ECO:0000256" key="10">
    <source>
        <dbReference type="RuleBase" id="RU365087"/>
    </source>
</evidence>
<organism evidence="11 12">
    <name type="scientific">Sulfurovum indicum</name>
    <dbReference type="NCBI Taxonomy" id="2779528"/>
    <lineage>
        <taxon>Bacteria</taxon>
        <taxon>Pseudomonadati</taxon>
        <taxon>Campylobacterota</taxon>
        <taxon>Epsilonproteobacteria</taxon>
        <taxon>Campylobacterales</taxon>
        <taxon>Sulfurovaceae</taxon>
        <taxon>Sulfurovum</taxon>
    </lineage>
</organism>
<evidence type="ECO:0000256" key="8">
    <source>
        <dbReference type="ARBA" id="ARBA00023010"/>
    </source>
</evidence>
<keyword evidence="6 10" id="KW-0653">Protein transport</keyword>
<dbReference type="NCBIfam" id="TIGR00810">
    <property type="entry name" value="secG"/>
    <property type="match status" value="1"/>
</dbReference>
<evidence type="ECO:0000256" key="3">
    <source>
        <dbReference type="ARBA" id="ARBA00022448"/>
    </source>
</evidence>
<keyword evidence="5 10" id="KW-0812">Transmembrane</keyword>
<evidence type="ECO:0000256" key="5">
    <source>
        <dbReference type="ARBA" id="ARBA00022692"/>
    </source>
</evidence>
<evidence type="ECO:0000256" key="2">
    <source>
        <dbReference type="ARBA" id="ARBA00008445"/>
    </source>
</evidence>
<dbReference type="PRINTS" id="PR01651">
    <property type="entry name" value="SECGEXPORT"/>
</dbReference>
<dbReference type="PANTHER" id="PTHR34182:SF1">
    <property type="entry name" value="PROTEIN-EXPORT MEMBRANE PROTEIN SECG"/>
    <property type="match status" value="1"/>
</dbReference>
<keyword evidence="7 10" id="KW-1133">Transmembrane helix</keyword>
<keyword evidence="8 10" id="KW-0811">Translocation</keyword>
<evidence type="ECO:0000256" key="1">
    <source>
        <dbReference type="ARBA" id="ARBA00004651"/>
    </source>
</evidence>
<dbReference type="PANTHER" id="PTHR34182">
    <property type="entry name" value="PROTEIN-EXPORT MEMBRANE PROTEIN SECG"/>
    <property type="match status" value="1"/>
</dbReference>
<comment type="function">
    <text evidence="10">Involved in protein export. Participates in an early event of protein translocation.</text>
</comment>
<dbReference type="GO" id="GO:0005886">
    <property type="term" value="C:plasma membrane"/>
    <property type="evidence" value="ECO:0007669"/>
    <property type="project" value="UniProtKB-SubCell"/>
</dbReference>
<keyword evidence="4 10" id="KW-1003">Cell membrane</keyword>
<dbReference type="InterPro" id="IPR004692">
    <property type="entry name" value="SecG"/>
</dbReference>
<dbReference type="GO" id="GO:0043952">
    <property type="term" value="P:protein transport by the Sec complex"/>
    <property type="evidence" value="ECO:0007669"/>
    <property type="project" value="TreeGrafter"/>
</dbReference>
<evidence type="ECO:0000256" key="4">
    <source>
        <dbReference type="ARBA" id="ARBA00022475"/>
    </source>
</evidence>
<evidence type="ECO:0000256" key="9">
    <source>
        <dbReference type="ARBA" id="ARBA00023136"/>
    </source>
</evidence>
<dbReference type="Proteomes" id="UP000595074">
    <property type="component" value="Chromosome"/>
</dbReference>
<dbReference type="AlphaFoldDB" id="A0A7M1S3E9"/>
<evidence type="ECO:0000313" key="12">
    <source>
        <dbReference type="Proteomes" id="UP000595074"/>
    </source>
</evidence>
<dbReference type="GO" id="GO:0065002">
    <property type="term" value="P:intracellular protein transmembrane transport"/>
    <property type="evidence" value="ECO:0007669"/>
    <property type="project" value="TreeGrafter"/>
</dbReference>
<gene>
    <name evidence="11" type="primary">secG</name>
    <name evidence="11" type="ORF">IMZ28_10640</name>
</gene>
<protein>
    <recommendedName>
        <fullName evidence="10">Protein-export membrane protein SecG</fullName>
    </recommendedName>
</protein>
<feature type="transmembrane region" description="Helical" evidence="10">
    <location>
        <begin position="51"/>
        <end position="73"/>
    </location>
</feature>
<keyword evidence="9 10" id="KW-0472">Membrane</keyword>
<comment type="caution">
    <text evidence="10">Lacks conserved residue(s) required for the propagation of feature annotation.</text>
</comment>
<accession>A0A7M1S3E9</accession>
<dbReference type="GO" id="GO:0015450">
    <property type="term" value="F:protein-transporting ATPase activity"/>
    <property type="evidence" value="ECO:0007669"/>
    <property type="project" value="UniProtKB-UniRule"/>
</dbReference>
<reference evidence="11 12" key="1">
    <citation type="submission" date="2020-10" db="EMBL/GenBank/DDBJ databases">
        <title>The genome of sulfurovum sp.</title>
        <authorList>
            <person name="Xie S."/>
            <person name="Shao Z."/>
            <person name="Jiang L."/>
        </authorList>
    </citation>
    <scope>NUCLEOTIDE SEQUENCE [LARGE SCALE GENOMIC DNA]</scope>
    <source>
        <strain evidence="11 12">ST-419</strain>
    </source>
</reference>
<evidence type="ECO:0000313" key="11">
    <source>
        <dbReference type="EMBL" id="QOR61856.1"/>
    </source>
</evidence>
<keyword evidence="12" id="KW-1185">Reference proteome</keyword>
<dbReference type="GO" id="GO:0009306">
    <property type="term" value="P:protein secretion"/>
    <property type="evidence" value="ECO:0007669"/>
    <property type="project" value="UniProtKB-UniRule"/>
</dbReference>
<comment type="subcellular location">
    <subcellularLocation>
        <location evidence="1 10">Cell membrane</location>
        <topology evidence="1 10">Multi-pass membrane protein</topology>
    </subcellularLocation>
</comment>
<comment type="similarity">
    <text evidence="2 10">Belongs to the SecG family.</text>
</comment>
<sequence length="110" mass="11225">MTSTLLIVQIILAIAITIAVLLQKSSSIGLGAYSGSNESVFGAKGPTGFLAKMTFTLALAFIINTLALGYLYTQESKSSVADKIIPKNNAVVPAAPTEPASTAPAAPTAQ</sequence>
<keyword evidence="3 10" id="KW-0813">Transport</keyword>
<proteinExistence type="inferred from homology"/>
<dbReference type="RefSeq" id="WP_197548565.1">
    <property type="nucleotide sequence ID" value="NZ_CP063164.1"/>
</dbReference>
<dbReference type="KEGG" id="sinu:IMZ28_10640"/>
<dbReference type="Pfam" id="PF03840">
    <property type="entry name" value="SecG"/>
    <property type="match status" value="1"/>
</dbReference>
<dbReference type="EMBL" id="CP063164">
    <property type="protein sequence ID" value="QOR61856.1"/>
    <property type="molecule type" value="Genomic_DNA"/>
</dbReference>
<evidence type="ECO:0000256" key="6">
    <source>
        <dbReference type="ARBA" id="ARBA00022927"/>
    </source>
</evidence>
<evidence type="ECO:0000256" key="7">
    <source>
        <dbReference type="ARBA" id="ARBA00022989"/>
    </source>
</evidence>
<name>A0A7M1S3E9_9BACT</name>